<dbReference type="InterPro" id="IPR003594">
    <property type="entry name" value="HATPase_dom"/>
</dbReference>
<evidence type="ECO:0000313" key="16">
    <source>
        <dbReference type="EMBL" id="PSJ59476.1"/>
    </source>
</evidence>
<evidence type="ECO:0000313" key="17">
    <source>
        <dbReference type="Proteomes" id="UP000240653"/>
    </source>
</evidence>
<keyword evidence="17" id="KW-1185">Reference proteome</keyword>
<dbReference type="NCBIfam" id="TIGR00229">
    <property type="entry name" value="sensory_box"/>
    <property type="match status" value="2"/>
</dbReference>
<evidence type="ECO:0000256" key="2">
    <source>
        <dbReference type="ARBA" id="ARBA00012438"/>
    </source>
</evidence>
<gene>
    <name evidence="16" type="ORF">C7I85_17155</name>
</gene>
<evidence type="ECO:0000256" key="7">
    <source>
        <dbReference type="ARBA" id="ARBA00022840"/>
    </source>
</evidence>
<comment type="caution">
    <text evidence="16">The sequence shown here is derived from an EMBL/GenBank/DDBJ whole genome shotgun (WGS) entry which is preliminary data.</text>
</comment>
<feature type="domain" description="Histidine kinase" evidence="12">
    <location>
        <begin position="552"/>
        <end position="772"/>
    </location>
</feature>
<dbReference type="EMBL" id="PXYL01000008">
    <property type="protein sequence ID" value="PSJ59476.1"/>
    <property type="molecule type" value="Genomic_DNA"/>
</dbReference>
<dbReference type="GO" id="GO:0000155">
    <property type="term" value="F:phosphorelay sensor kinase activity"/>
    <property type="evidence" value="ECO:0007669"/>
    <property type="project" value="InterPro"/>
</dbReference>
<dbReference type="RefSeq" id="WP_106725221.1">
    <property type="nucleotide sequence ID" value="NZ_PXYL01000008.1"/>
</dbReference>
<protein>
    <recommendedName>
        <fullName evidence="10">Sensory/regulatory protein RpfC</fullName>
        <ecNumber evidence="2">2.7.13.3</ecNumber>
    </recommendedName>
</protein>
<keyword evidence="7" id="KW-0067">ATP-binding</keyword>
<feature type="modified residue" description="4-aspartylphosphate" evidence="11">
    <location>
        <position position="1006"/>
    </location>
</feature>
<keyword evidence="8" id="KW-0902">Two-component regulatory system</keyword>
<proteinExistence type="predicted"/>
<dbReference type="PROSITE" id="PS50110">
    <property type="entry name" value="RESPONSE_REGULATORY"/>
    <property type="match status" value="2"/>
</dbReference>
<evidence type="ECO:0000256" key="1">
    <source>
        <dbReference type="ARBA" id="ARBA00000085"/>
    </source>
</evidence>
<comment type="subunit">
    <text evidence="9">At low DSF concentrations, interacts with RpfF.</text>
</comment>
<dbReference type="InterPro" id="IPR003661">
    <property type="entry name" value="HisK_dim/P_dom"/>
</dbReference>
<sequence>MDMAGVEGSPALGGAQSDLARVLDAMNMGVVLLDAELRAEIVNKEFYRIWNVSPKDVGAGSPFLALLEISRYDGVYTVADGEWEGYAAHRMAEIRAGDVAPREFKRADGRTLIYSVTALSGGRRLVSYYDITQMKDRETQLGDALNKAHLAEVVINGIKDPIFVKDSELRFVFVNEAFSSLFRCQPQEMLGRTYREFVDTTDAKRYEGTERQVLATGELFEVEQSFAHKGRTRTRIVRKTRISPDGKQNYVAGFLFDVTEIKTRENEAEEARLRLANVLESLPAGVIIYDREDRFVLANRMLQDGLPLMQDAWVHGRPLRYAIELAHDAGYFRDTGDTVLDALYDTDREAWITGYMGRYYARHVVSERLNPDGRWLKAFDTRTEDGNYIGVRVDITELKTREKALRDSMRQIELYRHVLDELPVSAYVKNADLAFEFVNQLWCSFGGKTKEEAIGRTDRDFFGDEGQGFAERDLEVLRSGELNEVEETLTHPDGTVRHLIAKKSRLISGDGSVHLIGSSTDITELKQRETELQEAQRRAVLADRAKSEFLANMSHEIRTPMNGVLGMAELLAKSDLDPKQRTFTDIIVKSGNALLTIINDILDFSKIDAGQMVLDPAPFNLAEAIEDVATLVSTRAKEKDLELIVHVAPGLNDLFVGDVGRIRQIITNLVGNAVKFTDAGHVLIDVTGETVNGVANLHIAVTDTGIGIPSDKLDLVFDKFSQVDSSSTRRHEGTGLGLAITSRLVDLMGGKIGVESTEGKGSTFWFTLSLPNAGRPEGRRTTPIDVTGARVLVVDDNAVNRAILLEQMASWGFDACAAQSGPEGLKVLHAAASIGVAVDCIVLDFQMPGMTGAEMARIVRSTPAIARTPIVMLTSVDQSLAQISYRDLAIEAQLIKPARSSTLLEALVTTIQRNRAAAAPQQIAAKPDVTIVATPAPQPAAARPRRPAMRAEGHAVDILVAEDNEVNQLVFTQILGETAYTFEIVGNGRKAIAAHREMNPRMILMDVSMPEMNGLEATGAIRELEASAGRHVPIVGVTAHALKGDRERCLEAGMDDYLSKPISPKALLEKLERWMAEDDEERAAG</sequence>
<dbReference type="GO" id="GO:0005524">
    <property type="term" value="F:ATP binding"/>
    <property type="evidence" value="ECO:0007669"/>
    <property type="project" value="UniProtKB-KW"/>
</dbReference>
<dbReference type="InterPro" id="IPR000014">
    <property type="entry name" value="PAS"/>
</dbReference>
<feature type="domain" description="Response regulatory" evidence="13">
    <location>
        <begin position="957"/>
        <end position="1075"/>
    </location>
</feature>
<dbReference type="PROSITE" id="PS50112">
    <property type="entry name" value="PAS"/>
    <property type="match status" value="1"/>
</dbReference>
<evidence type="ECO:0000256" key="8">
    <source>
        <dbReference type="ARBA" id="ARBA00023012"/>
    </source>
</evidence>
<dbReference type="PRINTS" id="PR00344">
    <property type="entry name" value="BCTRLSENSOR"/>
</dbReference>
<dbReference type="PROSITE" id="PS50113">
    <property type="entry name" value="PAC"/>
    <property type="match status" value="1"/>
</dbReference>
<dbReference type="InterPro" id="IPR001789">
    <property type="entry name" value="Sig_transdc_resp-reg_receiver"/>
</dbReference>
<feature type="modified residue" description="4-aspartylphosphate" evidence="11">
    <location>
        <position position="844"/>
    </location>
</feature>
<evidence type="ECO:0000259" key="12">
    <source>
        <dbReference type="PROSITE" id="PS50109"/>
    </source>
</evidence>
<dbReference type="SMART" id="SM00448">
    <property type="entry name" value="REC"/>
    <property type="match status" value="2"/>
</dbReference>
<dbReference type="CDD" id="cd16922">
    <property type="entry name" value="HATPase_EvgS-ArcB-TorS-like"/>
    <property type="match status" value="1"/>
</dbReference>
<dbReference type="Gene3D" id="3.40.50.2300">
    <property type="match status" value="2"/>
</dbReference>
<evidence type="ECO:0000256" key="9">
    <source>
        <dbReference type="ARBA" id="ARBA00064003"/>
    </source>
</evidence>
<evidence type="ECO:0000259" key="15">
    <source>
        <dbReference type="PROSITE" id="PS50113"/>
    </source>
</evidence>
<accession>A0A2P7SAG2</accession>
<dbReference type="OrthoDB" id="9810730at2"/>
<dbReference type="FunFam" id="1.10.287.130:FF:000002">
    <property type="entry name" value="Two-component osmosensing histidine kinase"/>
    <property type="match status" value="1"/>
</dbReference>
<dbReference type="SUPFAM" id="SSF55785">
    <property type="entry name" value="PYP-like sensor domain (PAS domain)"/>
    <property type="match status" value="4"/>
</dbReference>
<dbReference type="InterPro" id="IPR000700">
    <property type="entry name" value="PAS-assoc_C"/>
</dbReference>
<feature type="domain" description="PAC" evidence="15">
    <location>
        <begin position="483"/>
        <end position="534"/>
    </location>
</feature>
<evidence type="ECO:0000256" key="4">
    <source>
        <dbReference type="ARBA" id="ARBA00022679"/>
    </source>
</evidence>
<dbReference type="Gene3D" id="1.10.287.130">
    <property type="match status" value="1"/>
</dbReference>
<comment type="catalytic activity">
    <reaction evidence="1">
        <text>ATP + protein L-histidine = ADP + protein N-phospho-L-histidine.</text>
        <dbReference type="EC" id="2.7.13.3"/>
    </reaction>
</comment>
<dbReference type="Gene3D" id="3.30.450.20">
    <property type="entry name" value="PAS domain"/>
    <property type="match status" value="4"/>
</dbReference>
<evidence type="ECO:0000256" key="10">
    <source>
        <dbReference type="ARBA" id="ARBA00068150"/>
    </source>
</evidence>
<feature type="domain" description="Response regulatory" evidence="13">
    <location>
        <begin position="790"/>
        <end position="911"/>
    </location>
</feature>
<dbReference type="SMART" id="SM00387">
    <property type="entry name" value="HATPase_c"/>
    <property type="match status" value="1"/>
</dbReference>
<dbReference type="CDD" id="cd00082">
    <property type="entry name" value="HisKA"/>
    <property type="match status" value="1"/>
</dbReference>
<dbReference type="SUPFAM" id="SSF47384">
    <property type="entry name" value="Homodimeric domain of signal transducing histidine kinase"/>
    <property type="match status" value="1"/>
</dbReference>
<dbReference type="InterPro" id="IPR005467">
    <property type="entry name" value="His_kinase_dom"/>
</dbReference>
<dbReference type="PROSITE" id="PS50109">
    <property type="entry name" value="HIS_KIN"/>
    <property type="match status" value="1"/>
</dbReference>
<dbReference type="InterPro" id="IPR035965">
    <property type="entry name" value="PAS-like_dom_sf"/>
</dbReference>
<organism evidence="16 17">
    <name type="scientific">Pseudaminobacter soli</name>
    <name type="common">ex Li et al. 2025</name>
    <dbReference type="NCBI Taxonomy" id="1295366"/>
    <lineage>
        <taxon>Bacteria</taxon>
        <taxon>Pseudomonadati</taxon>
        <taxon>Pseudomonadota</taxon>
        <taxon>Alphaproteobacteria</taxon>
        <taxon>Hyphomicrobiales</taxon>
        <taxon>Phyllobacteriaceae</taxon>
        <taxon>Pseudaminobacter</taxon>
    </lineage>
</organism>
<evidence type="ECO:0000259" key="13">
    <source>
        <dbReference type="PROSITE" id="PS50110"/>
    </source>
</evidence>
<dbReference type="CDD" id="cd17546">
    <property type="entry name" value="REC_hyHK_CKI1_RcsC-like"/>
    <property type="match status" value="2"/>
</dbReference>
<dbReference type="InterPro" id="IPR011006">
    <property type="entry name" value="CheY-like_superfamily"/>
</dbReference>
<dbReference type="InterPro" id="IPR036890">
    <property type="entry name" value="HATPase_C_sf"/>
</dbReference>
<dbReference type="Pfam" id="PF08448">
    <property type="entry name" value="PAS_4"/>
    <property type="match status" value="2"/>
</dbReference>
<dbReference type="FunFam" id="3.30.565.10:FF:000010">
    <property type="entry name" value="Sensor histidine kinase RcsC"/>
    <property type="match status" value="1"/>
</dbReference>
<dbReference type="Pfam" id="PF02518">
    <property type="entry name" value="HATPase_c"/>
    <property type="match status" value="1"/>
</dbReference>
<dbReference type="SMART" id="SM00091">
    <property type="entry name" value="PAS"/>
    <property type="match status" value="4"/>
</dbReference>
<dbReference type="Pfam" id="PF00072">
    <property type="entry name" value="Response_reg"/>
    <property type="match status" value="2"/>
</dbReference>
<evidence type="ECO:0000256" key="11">
    <source>
        <dbReference type="PROSITE-ProRule" id="PRU00169"/>
    </source>
</evidence>
<dbReference type="EC" id="2.7.13.3" evidence="2"/>
<dbReference type="SMART" id="SM00388">
    <property type="entry name" value="HisKA"/>
    <property type="match status" value="1"/>
</dbReference>
<dbReference type="PANTHER" id="PTHR45339:SF1">
    <property type="entry name" value="HYBRID SIGNAL TRANSDUCTION HISTIDINE KINASE J"/>
    <property type="match status" value="1"/>
</dbReference>
<dbReference type="AlphaFoldDB" id="A0A2P7SAG2"/>
<dbReference type="SUPFAM" id="SSF55874">
    <property type="entry name" value="ATPase domain of HSP90 chaperone/DNA topoisomerase II/histidine kinase"/>
    <property type="match status" value="1"/>
</dbReference>
<evidence type="ECO:0000256" key="5">
    <source>
        <dbReference type="ARBA" id="ARBA00022741"/>
    </source>
</evidence>
<dbReference type="Proteomes" id="UP000240653">
    <property type="component" value="Unassembled WGS sequence"/>
</dbReference>
<name>A0A2P7SAG2_9HYPH</name>
<evidence type="ECO:0000256" key="3">
    <source>
        <dbReference type="ARBA" id="ARBA00022553"/>
    </source>
</evidence>
<dbReference type="InterPro" id="IPR036097">
    <property type="entry name" value="HisK_dim/P_sf"/>
</dbReference>
<dbReference type="Pfam" id="PF12860">
    <property type="entry name" value="PAS_7"/>
    <property type="match status" value="2"/>
</dbReference>
<keyword evidence="4" id="KW-0808">Transferase</keyword>
<dbReference type="Gene3D" id="3.30.565.10">
    <property type="entry name" value="Histidine kinase-like ATPase, C-terminal domain"/>
    <property type="match status" value="1"/>
</dbReference>
<evidence type="ECO:0000259" key="14">
    <source>
        <dbReference type="PROSITE" id="PS50112"/>
    </source>
</evidence>
<dbReference type="InterPro" id="IPR004358">
    <property type="entry name" value="Sig_transdc_His_kin-like_C"/>
</dbReference>
<keyword evidence="3 11" id="KW-0597">Phosphoprotein</keyword>
<keyword evidence="5" id="KW-0547">Nucleotide-binding</keyword>
<keyword evidence="6 16" id="KW-0418">Kinase</keyword>
<dbReference type="SUPFAM" id="SSF52172">
    <property type="entry name" value="CheY-like"/>
    <property type="match status" value="2"/>
</dbReference>
<dbReference type="CDD" id="cd00130">
    <property type="entry name" value="PAS"/>
    <property type="match status" value="2"/>
</dbReference>
<dbReference type="InterPro" id="IPR013656">
    <property type="entry name" value="PAS_4"/>
</dbReference>
<evidence type="ECO:0000256" key="6">
    <source>
        <dbReference type="ARBA" id="ARBA00022777"/>
    </source>
</evidence>
<reference evidence="16 17" key="1">
    <citation type="submission" date="2018-03" db="EMBL/GenBank/DDBJ databases">
        <title>The draft genome of Mesorhizobium soli JCM 19897.</title>
        <authorList>
            <person name="Li L."/>
            <person name="Liu L."/>
            <person name="Liang L."/>
            <person name="Wang T."/>
            <person name="Zhang X."/>
        </authorList>
    </citation>
    <scope>NUCLEOTIDE SEQUENCE [LARGE SCALE GENOMIC DNA]</scope>
    <source>
        <strain evidence="16 17">JCM 19897</strain>
    </source>
</reference>
<dbReference type="Pfam" id="PF00512">
    <property type="entry name" value="HisKA"/>
    <property type="match status" value="1"/>
</dbReference>
<dbReference type="PANTHER" id="PTHR45339">
    <property type="entry name" value="HYBRID SIGNAL TRANSDUCTION HISTIDINE KINASE J"/>
    <property type="match status" value="1"/>
</dbReference>
<feature type="domain" description="PAS" evidence="14">
    <location>
        <begin position="154"/>
        <end position="217"/>
    </location>
</feature>